<dbReference type="AlphaFoldDB" id="F2BAW4"/>
<dbReference type="HOGENOM" id="CLU_3313183_0_0_4"/>
<proteinExistence type="predicted"/>
<evidence type="ECO:0000313" key="2">
    <source>
        <dbReference type="Proteomes" id="UP000004105"/>
    </source>
</evidence>
<sequence>MGQYHPALTLGRLKNGFCGLQVGHQCPTCLGFVAFRRPQ</sequence>
<organism evidence="1 2">
    <name type="scientific">Neisseria bacilliformis ATCC BAA-1200</name>
    <dbReference type="NCBI Taxonomy" id="888742"/>
    <lineage>
        <taxon>Bacteria</taxon>
        <taxon>Pseudomonadati</taxon>
        <taxon>Pseudomonadota</taxon>
        <taxon>Betaproteobacteria</taxon>
        <taxon>Neisseriales</taxon>
        <taxon>Neisseriaceae</taxon>
        <taxon>Neisseria</taxon>
    </lineage>
</organism>
<gene>
    <name evidence="1" type="ORF">HMPREF9123_0868</name>
</gene>
<evidence type="ECO:0000313" key="1">
    <source>
        <dbReference type="EMBL" id="EGF11460.1"/>
    </source>
</evidence>
<name>F2BAW4_9NEIS</name>
<keyword evidence="2" id="KW-1185">Reference proteome</keyword>
<dbReference type="EMBL" id="AFAY01000016">
    <property type="protein sequence ID" value="EGF11460.1"/>
    <property type="molecule type" value="Genomic_DNA"/>
</dbReference>
<accession>F2BAW4</accession>
<reference evidence="1 2" key="1">
    <citation type="submission" date="2011-02" db="EMBL/GenBank/DDBJ databases">
        <authorList>
            <person name="Muzny D."/>
            <person name="Qin X."/>
            <person name="Deng J."/>
            <person name="Jiang H."/>
            <person name="Liu Y."/>
            <person name="Qu J."/>
            <person name="Song X.-Z."/>
            <person name="Zhang L."/>
            <person name="Thornton R."/>
            <person name="Coyle M."/>
            <person name="Francisco L."/>
            <person name="Jackson L."/>
            <person name="Javaid M."/>
            <person name="Korchina V."/>
            <person name="Kovar C."/>
            <person name="Mata R."/>
            <person name="Mathew T."/>
            <person name="Ngo R."/>
            <person name="Nguyen L."/>
            <person name="Nguyen N."/>
            <person name="Okwuonu G."/>
            <person name="Ongeri F."/>
            <person name="Pham C."/>
            <person name="Simmons D."/>
            <person name="Wilczek-Boney K."/>
            <person name="Hale W."/>
            <person name="Jakkamsetti A."/>
            <person name="Pham P."/>
            <person name="Ruth R."/>
            <person name="San Lucas F."/>
            <person name="Warren J."/>
            <person name="Zhang J."/>
            <person name="Zhao Z."/>
            <person name="Zhou C."/>
            <person name="Zhu D."/>
            <person name="Lee S."/>
            <person name="Bess C."/>
            <person name="Blankenburg K."/>
            <person name="Forbes L."/>
            <person name="Fu Q."/>
            <person name="Gubbala S."/>
            <person name="Hirani K."/>
            <person name="Jayaseelan J.C."/>
            <person name="Lara F."/>
            <person name="Munidasa M."/>
            <person name="Palculict T."/>
            <person name="Patil S."/>
            <person name="Pu L.-L."/>
            <person name="Saada N."/>
            <person name="Tang L."/>
            <person name="Weissenberger G."/>
            <person name="Zhu Y."/>
            <person name="Hemphill L."/>
            <person name="Shang Y."/>
            <person name="Youmans B."/>
            <person name="Ayvaz T."/>
            <person name="Ross M."/>
            <person name="Santibanez J."/>
            <person name="Aqrawi P."/>
            <person name="Gross S."/>
            <person name="Joshi V."/>
            <person name="Fowler G."/>
            <person name="Nazareth L."/>
            <person name="Reid J."/>
            <person name="Worley K."/>
            <person name="Petrosino J."/>
            <person name="Highlander S."/>
            <person name="Gibbs R."/>
        </authorList>
    </citation>
    <scope>NUCLEOTIDE SEQUENCE [LARGE SCALE GENOMIC DNA]</scope>
    <source>
        <strain evidence="1 2">ATCC BAA-1200</strain>
    </source>
</reference>
<comment type="caution">
    <text evidence="1">The sequence shown here is derived from an EMBL/GenBank/DDBJ whole genome shotgun (WGS) entry which is preliminary data.</text>
</comment>
<protein>
    <submittedName>
        <fullName evidence="1">Uncharacterized protein</fullName>
    </submittedName>
</protein>
<dbReference type="Proteomes" id="UP000004105">
    <property type="component" value="Unassembled WGS sequence"/>
</dbReference>